<proteinExistence type="predicted"/>
<protein>
    <submittedName>
        <fullName evidence="3">YARHG domain-containing protein</fullName>
    </submittedName>
</protein>
<feature type="signal peptide" evidence="1">
    <location>
        <begin position="1"/>
        <end position="20"/>
    </location>
</feature>
<name>A0A2W5KHZ1_ANCNO</name>
<dbReference type="SMART" id="SM01324">
    <property type="entry name" value="YARHG"/>
    <property type="match status" value="1"/>
</dbReference>
<organism evidence="3 4">
    <name type="scientific">Ancylobacter novellus</name>
    <name type="common">Thiobacillus novellus</name>
    <dbReference type="NCBI Taxonomy" id="921"/>
    <lineage>
        <taxon>Bacteria</taxon>
        <taxon>Pseudomonadati</taxon>
        <taxon>Pseudomonadota</taxon>
        <taxon>Alphaproteobacteria</taxon>
        <taxon>Hyphomicrobiales</taxon>
        <taxon>Xanthobacteraceae</taxon>
        <taxon>Ancylobacter</taxon>
    </lineage>
</organism>
<evidence type="ECO:0000313" key="3">
    <source>
        <dbReference type="EMBL" id="PZQ15088.1"/>
    </source>
</evidence>
<gene>
    <name evidence="3" type="ORF">DI565_11755</name>
</gene>
<dbReference type="InterPro" id="IPR025582">
    <property type="entry name" value="YARHG_dom"/>
</dbReference>
<accession>A0A2W5KHZ1</accession>
<reference evidence="3 4" key="1">
    <citation type="submission" date="2017-08" db="EMBL/GenBank/DDBJ databases">
        <title>Infants hospitalized years apart are colonized by the same room-sourced microbial strains.</title>
        <authorList>
            <person name="Brooks B."/>
            <person name="Olm M.R."/>
            <person name="Firek B.A."/>
            <person name="Baker R."/>
            <person name="Thomas B.C."/>
            <person name="Morowitz M.J."/>
            <person name="Banfield J.F."/>
        </authorList>
    </citation>
    <scope>NUCLEOTIDE SEQUENCE [LARGE SCALE GENOMIC DNA]</scope>
    <source>
        <strain evidence="3">S2_005_003_R2_43</strain>
    </source>
</reference>
<evidence type="ECO:0000256" key="1">
    <source>
        <dbReference type="SAM" id="SignalP"/>
    </source>
</evidence>
<evidence type="ECO:0000259" key="2">
    <source>
        <dbReference type="SMART" id="SM01324"/>
    </source>
</evidence>
<dbReference type="AlphaFoldDB" id="A0A2W5KHZ1"/>
<sequence length="88" mass="9902">MKLIAILVLVISTFSGPAIAQDRCARLWFERNAVYKDAGYCFKTSRAISAFGNAGCSFDAIEDVPLSARQREYVARIQAEERNFHCPR</sequence>
<comment type="caution">
    <text evidence="3">The sequence shown here is derived from an EMBL/GenBank/DDBJ whole genome shotgun (WGS) entry which is preliminary data.</text>
</comment>
<evidence type="ECO:0000313" key="4">
    <source>
        <dbReference type="Proteomes" id="UP000249577"/>
    </source>
</evidence>
<feature type="domain" description="YARHG" evidence="2">
    <location>
        <begin position="3"/>
        <end position="82"/>
    </location>
</feature>
<dbReference type="EMBL" id="QFPN01000005">
    <property type="protein sequence ID" value="PZQ15088.1"/>
    <property type="molecule type" value="Genomic_DNA"/>
</dbReference>
<feature type="chain" id="PRO_5016179339" evidence="1">
    <location>
        <begin position="21"/>
        <end position="88"/>
    </location>
</feature>
<dbReference type="Pfam" id="PF13308">
    <property type="entry name" value="YARHG"/>
    <property type="match status" value="1"/>
</dbReference>
<dbReference type="Proteomes" id="UP000249577">
    <property type="component" value="Unassembled WGS sequence"/>
</dbReference>
<keyword evidence="1" id="KW-0732">Signal</keyword>